<dbReference type="EMBL" id="BAABGU010000012">
    <property type="protein sequence ID" value="GAA4569319.1"/>
    <property type="molecule type" value="Genomic_DNA"/>
</dbReference>
<reference evidence="2" key="1">
    <citation type="journal article" date="2019" name="Int. J. Syst. Evol. Microbiol.">
        <title>The Global Catalogue of Microorganisms (GCM) 10K type strain sequencing project: providing services to taxonomists for standard genome sequencing and annotation.</title>
        <authorList>
            <consortium name="The Broad Institute Genomics Platform"/>
            <consortium name="The Broad Institute Genome Sequencing Center for Infectious Disease"/>
            <person name="Wu L."/>
            <person name="Ma J."/>
        </authorList>
    </citation>
    <scope>NUCLEOTIDE SEQUENCE [LARGE SCALE GENOMIC DNA]</scope>
    <source>
        <strain evidence="2">JCM 3175</strain>
    </source>
</reference>
<comment type="caution">
    <text evidence="1">The sequence shown here is derived from an EMBL/GenBank/DDBJ whole genome shotgun (WGS) entry which is preliminary data.</text>
</comment>
<evidence type="ECO:0000313" key="1">
    <source>
        <dbReference type="EMBL" id="GAA4569319.1"/>
    </source>
</evidence>
<sequence length="278" mass="30801">MRPSYGYRVDGARAILSLMRRDTILDTQLVSYAMKGTHTLPADGCAITSVTAQELLLMQGGELTRNNYYIPFFTDVALAMDTSQIRQHLKSLPARIRTRAGQRATDKFVLDFGRDYPAVIEYSHLATARLLNVGHGHLIKGYASVLERKSHRVVVDRLDFLIDQGVQCRALTDAVAVTALEMFAAFTAKYALKKKFRNSLNDLLSLAVAVEAGALFKTEDRLLAEFAAEHAPSSIQEIGGVLAIDFAPEGSGRRLNRGTKGYVNRGWGVRRQAWRPDS</sequence>
<dbReference type="Proteomes" id="UP001500307">
    <property type="component" value="Unassembled WGS sequence"/>
</dbReference>
<proteinExistence type="predicted"/>
<organism evidence="1 2">
    <name type="scientific">Micromonospora coerulea</name>
    <dbReference type="NCBI Taxonomy" id="47856"/>
    <lineage>
        <taxon>Bacteria</taxon>
        <taxon>Bacillati</taxon>
        <taxon>Actinomycetota</taxon>
        <taxon>Actinomycetes</taxon>
        <taxon>Micromonosporales</taxon>
        <taxon>Micromonosporaceae</taxon>
        <taxon>Micromonospora</taxon>
    </lineage>
</organism>
<evidence type="ECO:0000313" key="2">
    <source>
        <dbReference type="Proteomes" id="UP001500307"/>
    </source>
</evidence>
<protein>
    <submittedName>
        <fullName evidence="1">Uncharacterized protein</fullName>
    </submittedName>
</protein>
<name>A0ABP8SHC3_9ACTN</name>
<gene>
    <name evidence="1" type="ORF">GCM10023176_25620</name>
</gene>
<keyword evidence="2" id="KW-1185">Reference proteome</keyword>
<accession>A0ABP8SHC3</accession>